<dbReference type="Pfam" id="PF13920">
    <property type="entry name" value="zf-C3HC4_3"/>
    <property type="match status" value="1"/>
</dbReference>
<dbReference type="PANTHER" id="PTHR22696">
    <property type="entry name" value="E3 UBIQUITIN-PROTEIN LIGASE RNF26"/>
    <property type="match status" value="1"/>
</dbReference>
<dbReference type="HOGENOM" id="CLU_026112_0_0_1"/>
<dbReference type="GO" id="GO:0061630">
    <property type="term" value="F:ubiquitin protein ligase activity"/>
    <property type="evidence" value="ECO:0007669"/>
    <property type="project" value="TreeGrafter"/>
</dbReference>
<evidence type="ECO:0000313" key="3">
    <source>
        <dbReference type="Proteomes" id="UP000002037"/>
    </source>
</evidence>
<keyword evidence="1" id="KW-1133">Transmembrane helix</keyword>
<dbReference type="InterPro" id="IPR013083">
    <property type="entry name" value="Znf_RING/FYVE/PHD"/>
</dbReference>
<dbReference type="OrthoDB" id="66726at2759"/>
<keyword evidence="1" id="KW-0812">Transmembrane</keyword>
<feature type="transmembrane region" description="Helical" evidence="1">
    <location>
        <begin position="110"/>
        <end position="132"/>
    </location>
</feature>
<dbReference type="Gene3D" id="3.30.40.10">
    <property type="entry name" value="Zinc/RING finger domain, C3HC4 (zinc finger)"/>
    <property type="match status" value="1"/>
</dbReference>
<keyword evidence="3" id="KW-1185">Reference proteome</keyword>
<proteinExistence type="predicted"/>
<dbReference type="GO" id="GO:0016567">
    <property type="term" value="P:protein ubiquitination"/>
    <property type="evidence" value="ECO:0007669"/>
    <property type="project" value="TreeGrafter"/>
</dbReference>
<protein>
    <recommendedName>
        <fullName evidence="4">RING-type domain-containing protein</fullName>
    </recommendedName>
</protein>
<name>C5MAE9_CANTT</name>
<dbReference type="KEGG" id="ctp:CTRG_03041"/>
<dbReference type="AlphaFoldDB" id="C5MAE9"/>
<evidence type="ECO:0000256" key="1">
    <source>
        <dbReference type="SAM" id="Phobius"/>
    </source>
</evidence>
<evidence type="ECO:0000313" key="2">
    <source>
        <dbReference type="EMBL" id="EER32616.1"/>
    </source>
</evidence>
<feature type="transmembrane region" description="Helical" evidence="1">
    <location>
        <begin position="284"/>
        <end position="303"/>
    </location>
</feature>
<reference evidence="2 3" key="1">
    <citation type="journal article" date="2009" name="Nature">
        <title>Evolution of pathogenicity and sexual reproduction in eight Candida genomes.</title>
        <authorList>
            <person name="Butler G."/>
            <person name="Rasmussen M.D."/>
            <person name="Lin M.F."/>
            <person name="Santos M.A."/>
            <person name="Sakthikumar S."/>
            <person name="Munro C.A."/>
            <person name="Rheinbay E."/>
            <person name="Grabherr M."/>
            <person name="Forche A."/>
            <person name="Reedy J.L."/>
            <person name="Agrafioti I."/>
            <person name="Arnaud M.B."/>
            <person name="Bates S."/>
            <person name="Brown A.J."/>
            <person name="Brunke S."/>
            <person name="Costanzo M.C."/>
            <person name="Fitzpatrick D.A."/>
            <person name="de Groot P.W."/>
            <person name="Harris D."/>
            <person name="Hoyer L.L."/>
            <person name="Hube B."/>
            <person name="Klis F.M."/>
            <person name="Kodira C."/>
            <person name="Lennard N."/>
            <person name="Logue M.E."/>
            <person name="Martin R."/>
            <person name="Neiman A.M."/>
            <person name="Nikolaou E."/>
            <person name="Quail M.A."/>
            <person name="Quinn J."/>
            <person name="Santos M.C."/>
            <person name="Schmitzberger F.F."/>
            <person name="Sherlock G."/>
            <person name="Shah P."/>
            <person name="Silverstein K.A."/>
            <person name="Skrzypek M.S."/>
            <person name="Soll D."/>
            <person name="Staggs R."/>
            <person name="Stansfield I."/>
            <person name="Stumpf M.P."/>
            <person name="Sudbery P.E."/>
            <person name="Srikantha T."/>
            <person name="Zeng Q."/>
            <person name="Berman J."/>
            <person name="Berriman M."/>
            <person name="Heitman J."/>
            <person name="Gow N.A."/>
            <person name="Lorenz M.C."/>
            <person name="Birren B.W."/>
            <person name="Kellis M."/>
            <person name="Cuomo C.A."/>
        </authorList>
    </citation>
    <scope>NUCLEOTIDE SEQUENCE [LARGE SCALE GENOMIC DNA]</scope>
    <source>
        <strain evidence="3">ATCC MYA-3404 / T1</strain>
    </source>
</reference>
<feature type="transmembrane region" description="Helical" evidence="1">
    <location>
        <begin position="56"/>
        <end position="75"/>
    </location>
</feature>
<dbReference type="Proteomes" id="UP000002037">
    <property type="component" value="Unassembled WGS sequence"/>
</dbReference>
<dbReference type="VEuPathDB" id="FungiDB:CTRG_03041"/>
<sequence length="787" mass="89651">MNNSSMETAVLDDAEEYDYEYFPLVKLVSSLMDVIWEQSEQTSTINTTPWNRLGAITKYCCSIYGLTCLIMALVLNRTLVMASTNNLQQQQFRRGREGNMTYLSKSTSTIFKTLSMISFRIGVIMLFAYQLYNILVVLNLHYHLGLTSTSSINWLYKLIPDSLFSYDVEIFNDTKYMKTPDAQVMIGPTSDMYWPIFLTFCLSSFIETFIASIQGKKPYTESGITIFEHSLAFQEFSSNGAFFFGSSKYYKRPTEQVLLTTLFSILNHLNIHIGAIINDNKYRLIPSTVLGMTFLGYFVSLFINSWDFLQFPFILILTFTPQVLILFIICVSLAIFLLAIMVNGFKLQGLNYASFFLHETVYEDGEEEEPNSIIKNLNIDLNDDFYTALLNIGVMAITSAGRSSYITELSLVTLEKDTWVERSIWERLKLSGSSTPATTDKSSVPGYGNIIKNPPQRLISGNQVGDLDNGYKDGRVSVFRRRFIYLKQMINYTCQLLYGLIFKSFVCEYLPTAFKRLVLRRELKSSEYVGDETNAEFEKRKSSVPPFLRKYLKRRVNATEQVQTAKETVNLDGLTADEIPDSYARLLLSSNDISEVDTSGDYQVVIEDESESEYESDAEEVFIDSQRGGHILGGSRYPYIQGVTSPIHELFHGEDLNEMFSATNSTYLDIFQKHMQYNKREGRLTRSVYRELQNSIPQSGASADDTEKLLELIVSKRMSSTVNEHTDDNERSLDCVICQTNPREIITWPCKCFAICEGCRLSLVSKGIEGCVCCRRDVEGVSKIFVP</sequence>
<dbReference type="GO" id="GO:0006511">
    <property type="term" value="P:ubiquitin-dependent protein catabolic process"/>
    <property type="evidence" value="ECO:0007669"/>
    <property type="project" value="TreeGrafter"/>
</dbReference>
<dbReference type="RefSeq" id="XP_002548744.1">
    <property type="nucleotide sequence ID" value="XM_002548698.1"/>
</dbReference>
<dbReference type="GeneID" id="8298527"/>
<accession>C5MAE9</accession>
<dbReference type="EMBL" id="GG692398">
    <property type="protein sequence ID" value="EER32616.1"/>
    <property type="molecule type" value="Genomic_DNA"/>
</dbReference>
<gene>
    <name evidence="2" type="ORF">CTRG_03041</name>
</gene>
<feature type="transmembrane region" description="Helical" evidence="1">
    <location>
        <begin position="192"/>
        <end position="213"/>
    </location>
</feature>
<evidence type="ECO:0008006" key="4">
    <source>
        <dbReference type="Google" id="ProtNLM"/>
    </source>
</evidence>
<feature type="transmembrane region" description="Helical" evidence="1">
    <location>
        <begin position="315"/>
        <end position="342"/>
    </location>
</feature>
<keyword evidence="1" id="KW-0472">Membrane</keyword>
<dbReference type="PANTHER" id="PTHR22696:SF1">
    <property type="entry name" value="E3 UBIQUITIN-PROTEIN LIGASE RNF26"/>
    <property type="match status" value="1"/>
</dbReference>
<dbReference type="eggNOG" id="ENOG502S2K4">
    <property type="taxonomic scope" value="Eukaryota"/>
</dbReference>
<organism evidence="2 3">
    <name type="scientific">Candida tropicalis (strain ATCC MYA-3404 / T1)</name>
    <name type="common">Yeast</name>
    <dbReference type="NCBI Taxonomy" id="294747"/>
    <lineage>
        <taxon>Eukaryota</taxon>
        <taxon>Fungi</taxon>
        <taxon>Dikarya</taxon>
        <taxon>Ascomycota</taxon>
        <taxon>Saccharomycotina</taxon>
        <taxon>Pichiomycetes</taxon>
        <taxon>Debaryomycetaceae</taxon>
        <taxon>Candida/Lodderomyces clade</taxon>
        <taxon>Candida</taxon>
    </lineage>
</organism>
<dbReference type="CDD" id="cd16616">
    <property type="entry name" value="mRING-HC-C4C4_Asi1p-like"/>
    <property type="match status" value="1"/>
</dbReference>